<proteinExistence type="predicted"/>
<keyword evidence="3" id="KW-1185">Reference proteome</keyword>
<feature type="coiled-coil region" evidence="1">
    <location>
        <begin position="523"/>
        <end position="556"/>
    </location>
</feature>
<evidence type="ECO:0000313" key="3">
    <source>
        <dbReference type="Proteomes" id="UP000562492"/>
    </source>
</evidence>
<dbReference type="RefSeq" id="WP_184708050.1">
    <property type="nucleotide sequence ID" value="NZ_JACHKZ010000010.1"/>
</dbReference>
<feature type="coiled-coil region" evidence="1">
    <location>
        <begin position="775"/>
        <end position="826"/>
    </location>
</feature>
<gene>
    <name evidence="2" type="ORF">HNP33_002080</name>
</gene>
<keyword evidence="1" id="KW-0175">Coiled coil</keyword>
<evidence type="ECO:0000313" key="2">
    <source>
        <dbReference type="EMBL" id="MBB6578012.1"/>
    </source>
</evidence>
<accession>A0ABR6RFU8</accession>
<organism evidence="2 3">
    <name type="scientific">Comamonas odontotermitis</name>
    <dbReference type="NCBI Taxonomy" id="379895"/>
    <lineage>
        <taxon>Bacteria</taxon>
        <taxon>Pseudomonadati</taxon>
        <taxon>Pseudomonadota</taxon>
        <taxon>Betaproteobacteria</taxon>
        <taxon>Burkholderiales</taxon>
        <taxon>Comamonadaceae</taxon>
        <taxon>Comamonas</taxon>
    </lineage>
</organism>
<evidence type="ECO:0000256" key="1">
    <source>
        <dbReference type="SAM" id="Coils"/>
    </source>
</evidence>
<sequence length="1478" mass="156338">MIAGSLEIQMLANMAELKKQLDQGVGMVKGATDQMIQAADLAGKALGAIGVALSVTAFTGFIKKAIDTADAFDEMSGRVGVSAKELSQLRLAYAQAGLGNDAMASSLAKLSKEMSDGNVGLRALGVNAKNTDGSLRSTTSVLFEIADKFKGLEDGASKTSLAMEIFGKSGAEMVPLLSSGSEGIQELTELSEKLGIVIENETAAKAGQFNDTLELLQLGIEGVGMRASAKLLPTLNSLTGSFLESMTAGDRLSSIADVLATALKGLYSVGWGVAEVFNTVGKTVGAAAAAVMAVLRGDLEGARNIMTDFKADVSAGWAASGAAISRAWSEEGNAAVEAAAQVTKSNRDLLGEQKAREAAAKSAADAGAKAATAHAKQVAEAKKLYDGLTSQDAGLDKDFQKKWNELNLLRKEGEISVEQLIEAQANLLAQQPFMKKAIEEETAARKAWRDERAKAVDATFNAATSLESENKQLRDEIALIGKSKKEQEIILRLRREQIVVAKEKELADLQAKKSFELYDTMMIEALQEQIKQLRERNELLEEKEVAENAAELVQTQKGEWTSFFQSIDDTAHATWTNVFEDGAGSFKRLGQTLKSAVLDVLYQMTIRKWIINIGASLFGGGSSAAASAAEAILGKGTGGIFGQITSMFSNGSSLYNLFSGKGFVSNVSEYFTGLFGGGVPWGTAGVQTSGAVTMPVTGGLGAPAPGAAGGMWAQGGMGWAGVAIAIPMIAAYLGGMFKDEKMVGTGITGDLGGDLYGYQLMRESGGLFDGPDYRYVIAEKEIKETKAQIEALKTNNPYTAYGERGNARRDQELQELYNKLDVLERNYGAAIDGSQGPIKILQDAFTAMRENTAKQADSLGLDGDAIREMKVALGLDEIHPDTGGKGLELTGLTQEEAAAKIQEALAQANEEMARLVLGTWEEKTREVTTMIWETVQVNDGGDTDRFVRVGKEVTETVTEQVWVMSEYVREGETAVQALGRLSSSLVGVNGVFDLLGATLVETSLAGADWASSLVDAVGGLEALSTAASTYFNLYYSDAEKMARMTSQVDKSMEEMGLDLRTSDADAKAKYRALMDQAIAAKDEALIAWLLQFADDFAAGVDAFTQGADAAAQAMVEKLEEIARIRAETVSTLGLSIDGLVDGFIKEVNEGRGAQAGQWLADTIASGFEQAIYGQALTIVMNSIIDGVITPVVTAAMTGSSVSAAVSGAAIDSMVANATAAADALNALLNDPAFKEAMEKVLGIVSDLGNDIGKSIPVMTTYRPAIQNVTSAYDSSAKAADSAADAAKKLADQWRKTIDSLLGEMNRLRGELLGGSQDQGTAYYEAMFAIKTAQARAGDQDAADELPSIIRNLESLAKANASSQADVYLKQAEWLASLTDTRDYLAGKYGVDIGNQQIAEAASAAAGRVIQTTGSAAFSGALQSSSDNPVLVTEVRALRSEVEMLRKDQRSLGESELTSLGNIDRSTKRLAQQAEAEAN</sequence>
<dbReference type="EMBL" id="JACHKZ010000010">
    <property type="protein sequence ID" value="MBB6578012.1"/>
    <property type="molecule type" value="Genomic_DNA"/>
</dbReference>
<protein>
    <submittedName>
        <fullName evidence="2">Uncharacterized protein</fullName>
    </submittedName>
</protein>
<comment type="caution">
    <text evidence="2">The sequence shown here is derived from an EMBL/GenBank/DDBJ whole genome shotgun (WGS) entry which is preliminary data.</text>
</comment>
<dbReference type="Proteomes" id="UP000562492">
    <property type="component" value="Unassembled WGS sequence"/>
</dbReference>
<reference evidence="2 3" key="1">
    <citation type="submission" date="2020-08" db="EMBL/GenBank/DDBJ databases">
        <title>Functional genomics of gut bacteria from endangered species of beetles.</title>
        <authorList>
            <person name="Carlos-Shanley C."/>
        </authorList>
    </citation>
    <scope>NUCLEOTIDE SEQUENCE [LARGE SCALE GENOMIC DNA]</scope>
    <source>
        <strain evidence="2 3">S00124</strain>
    </source>
</reference>
<name>A0ABR6RFU8_9BURK</name>